<evidence type="ECO:0000313" key="3">
    <source>
        <dbReference type="EMBL" id="TMS33762.1"/>
    </source>
</evidence>
<dbReference type="AlphaFoldDB" id="A0A4U8ULI8"/>
<dbReference type="PANTHER" id="PTHR45990:SF1">
    <property type="entry name" value="DNA REPAIR PROTEIN REV1"/>
    <property type="match status" value="1"/>
</dbReference>
<dbReference type="GO" id="GO:0070987">
    <property type="term" value="P:error-free translesion synthesis"/>
    <property type="evidence" value="ECO:0007669"/>
    <property type="project" value="TreeGrafter"/>
</dbReference>
<dbReference type="GO" id="GO:0042276">
    <property type="term" value="P:error-prone translesion synthesis"/>
    <property type="evidence" value="ECO:0007669"/>
    <property type="project" value="TreeGrafter"/>
</dbReference>
<name>A0A4U8ULI8_STECR</name>
<dbReference type="PROSITE" id="PS50172">
    <property type="entry name" value="BRCT"/>
    <property type="match status" value="1"/>
</dbReference>
<keyword evidence="4" id="KW-1185">Reference proteome</keyword>
<evidence type="ECO:0000259" key="2">
    <source>
        <dbReference type="PROSITE" id="PS50172"/>
    </source>
</evidence>
<protein>
    <recommendedName>
        <fullName evidence="2">BRCT domain-containing protein</fullName>
    </recommendedName>
</protein>
<reference evidence="3 4" key="2">
    <citation type="journal article" date="2019" name="G3 (Bethesda)">
        <title>Hybrid Assembly of the Genome of the Entomopathogenic Nematode Steinernema carpocapsae Identifies the X-Chromosome.</title>
        <authorList>
            <person name="Serra L."/>
            <person name="Macchietto M."/>
            <person name="Macias-Munoz A."/>
            <person name="McGill C.J."/>
            <person name="Rodriguez I.M."/>
            <person name="Rodriguez B."/>
            <person name="Murad R."/>
            <person name="Mortazavi A."/>
        </authorList>
    </citation>
    <scope>NUCLEOTIDE SEQUENCE [LARGE SCALE GENOMIC DNA]</scope>
    <source>
        <strain evidence="3 4">ALL</strain>
    </source>
</reference>
<dbReference type="GO" id="GO:0017125">
    <property type="term" value="F:deoxycytidyl transferase activity"/>
    <property type="evidence" value="ECO:0007669"/>
    <property type="project" value="TreeGrafter"/>
</dbReference>
<dbReference type="InterPro" id="IPR036420">
    <property type="entry name" value="BRCT_dom_sf"/>
</dbReference>
<dbReference type="InterPro" id="IPR001357">
    <property type="entry name" value="BRCT_dom"/>
</dbReference>
<dbReference type="SUPFAM" id="SSF52113">
    <property type="entry name" value="BRCT domain"/>
    <property type="match status" value="1"/>
</dbReference>
<accession>A0A4U8ULI8</accession>
<dbReference type="Gene3D" id="3.40.50.10190">
    <property type="entry name" value="BRCT domain"/>
    <property type="match status" value="1"/>
</dbReference>
<evidence type="ECO:0000313" key="4">
    <source>
        <dbReference type="Proteomes" id="UP000298663"/>
    </source>
</evidence>
<feature type="region of interest" description="Disordered" evidence="1">
    <location>
        <begin position="1"/>
        <end position="40"/>
    </location>
</feature>
<feature type="compositionally biased region" description="Basic and acidic residues" evidence="1">
    <location>
        <begin position="27"/>
        <end position="40"/>
    </location>
</feature>
<evidence type="ECO:0000256" key="1">
    <source>
        <dbReference type="SAM" id="MobiDB-lite"/>
    </source>
</evidence>
<sequence length="221" mass="25794">MDKKPEEQRNPRSPEASIASDSTSTSKELDKRRWDDQSHRGGYESFGQYMREKVKKLDKQINTVSKKSELFKGISIYVNGLTEPPALELRRLIVENGGQYHTYYHYEFTTYTVASSLAKTKIAKLRKNEKYIRPNWIVQSIKAGYLLPEKEFLLLSDESTEETHANALLEGARNPNFLNEFYSRSRLHLISTMAQEMKQWVQRLRAEGEPIEYEGRSRLDH</sequence>
<feature type="compositionally biased region" description="Basic and acidic residues" evidence="1">
    <location>
        <begin position="1"/>
        <end position="12"/>
    </location>
</feature>
<gene>
    <name evidence="3" type="ORF">L596_001460</name>
</gene>
<proteinExistence type="predicted"/>
<comment type="caution">
    <text evidence="3">The sequence shown here is derived from an EMBL/GenBank/DDBJ whole genome shotgun (WGS) entry which is preliminary data.</text>
</comment>
<dbReference type="PANTHER" id="PTHR45990">
    <property type="entry name" value="DNA REPAIR PROTEIN REV1"/>
    <property type="match status" value="1"/>
</dbReference>
<dbReference type="CDD" id="cd17719">
    <property type="entry name" value="BRCT_Rev1"/>
    <property type="match status" value="1"/>
</dbReference>
<dbReference type="Proteomes" id="UP000298663">
    <property type="component" value="Unassembled WGS sequence"/>
</dbReference>
<dbReference type="OrthoDB" id="427711at2759"/>
<organism evidence="3 4">
    <name type="scientific">Steinernema carpocapsae</name>
    <name type="common">Entomopathogenic nematode</name>
    <dbReference type="NCBI Taxonomy" id="34508"/>
    <lineage>
        <taxon>Eukaryota</taxon>
        <taxon>Metazoa</taxon>
        <taxon>Ecdysozoa</taxon>
        <taxon>Nematoda</taxon>
        <taxon>Chromadorea</taxon>
        <taxon>Rhabditida</taxon>
        <taxon>Tylenchina</taxon>
        <taxon>Panagrolaimomorpha</taxon>
        <taxon>Strongyloidoidea</taxon>
        <taxon>Steinernematidae</taxon>
        <taxon>Steinernema</taxon>
    </lineage>
</organism>
<dbReference type="SMART" id="SM00292">
    <property type="entry name" value="BRCT"/>
    <property type="match status" value="1"/>
</dbReference>
<dbReference type="Gene3D" id="6.10.250.1490">
    <property type="match status" value="1"/>
</dbReference>
<dbReference type="Pfam" id="PF00533">
    <property type="entry name" value="BRCT"/>
    <property type="match status" value="1"/>
</dbReference>
<dbReference type="GO" id="GO:0005634">
    <property type="term" value="C:nucleus"/>
    <property type="evidence" value="ECO:0007669"/>
    <property type="project" value="TreeGrafter"/>
</dbReference>
<dbReference type="STRING" id="34508.A0A4U8ULI8"/>
<feature type="domain" description="BRCT" evidence="2">
    <location>
        <begin position="66"/>
        <end position="154"/>
    </location>
</feature>
<dbReference type="GO" id="GO:0003887">
    <property type="term" value="F:DNA-directed DNA polymerase activity"/>
    <property type="evidence" value="ECO:0007669"/>
    <property type="project" value="TreeGrafter"/>
</dbReference>
<reference evidence="3 4" key="1">
    <citation type="journal article" date="2015" name="Genome Biol.">
        <title>Comparative genomics of Steinernema reveals deeply conserved gene regulatory networks.</title>
        <authorList>
            <person name="Dillman A.R."/>
            <person name="Macchietto M."/>
            <person name="Porter C.F."/>
            <person name="Rogers A."/>
            <person name="Williams B."/>
            <person name="Antoshechkin I."/>
            <person name="Lee M.M."/>
            <person name="Goodwin Z."/>
            <person name="Lu X."/>
            <person name="Lewis E.E."/>
            <person name="Goodrich-Blair H."/>
            <person name="Stock S.P."/>
            <person name="Adams B.J."/>
            <person name="Sternberg P.W."/>
            <person name="Mortazavi A."/>
        </authorList>
    </citation>
    <scope>NUCLEOTIDE SEQUENCE [LARGE SCALE GENOMIC DNA]</scope>
    <source>
        <strain evidence="3 4">ALL</strain>
    </source>
</reference>
<dbReference type="EMBL" id="AZBU02000001">
    <property type="protein sequence ID" value="TMS33762.1"/>
    <property type="molecule type" value="Genomic_DNA"/>
</dbReference>